<evidence type="ECO:0000256" key="3">
    <source>
        <dbReference type="ARBA" id="ARBA00022475"/>
    </source>
</evidence>
<organism evidence="10 11">
    <name type="scientific">Nocardioides gansuensis</name>
    <dbReference type="NCBI Taxonomy" id="2138300"/>
    <lineage>
        <taxon>Bacteria</taxon>
        <taxon>Bacillati</taxon>
        <taxon>Actinomycetota</taxon>
        <taxon>Actinomycetes</taxon>
        <taxon>Propionibacteriales</taxon>
        <taxon>Nocardioidaceae</taxon>
        <taxon>Nocardioides</taxon>
    </lineage>
</organism>
<comment type="similarity">
    <text evidence="8">Belongs to the binding-protein-dependent transport system permease family. LivHM subfamily.</text>
</comment>
<evidence type="ECO:0000313" key="11">
    <source>
        <dbReference type="Proteomes" id="UP000246018"/>
    </source>
</evidence>
<evidence type="ECO:0000256" key="7">
    <source>
        <dbReference type="ARBA" id="ARBA00023136"/>
    </source>
</evidence>
<comment type="caution">
    <text evidence="10">The sequence shown here is derived from an EMBL/GenBank/DDBJ whole genome shotgun (WGS) entry which is preliminary data.</text>
</comment>
<dbReference type="Proteomes" id="UP000246018">
    <property type="component" value="Unassembled WGS sequence"/>
</dbReference>
<comment type="subcellular location">
    <subcellularLocation>
        <location evidence="1">Cell membrane</location>
        <topology evidence="1">Multi-pass membrane protein</topology>
    </subcellularLocation>
</comment>
<accession>A0A2T8F922</accession>
<keyword evidence="4 9" id="KW-0812">Transmembrane</keyword>
<feature type="transmembrane region" description="Helical" evidence="9">
    <location>
        <begin position="65"/>
        <end position="84"/>
    </location>
</feature>
<keyword evidence="6 9" id="KW-1133">Transmembrane helix</keyword>
<dbReference type="InterPro" id="IPR001851">
    <property type="entry name" value="ABC_transp_permease"/>
</dbReference>
<feature type="transmembrane region" description="Helical" evidence="9">
    <location>
        <begin position="91"/>
        <end position="112"/>
    </location>
</feature>
<dbReference type="Pfam" id="PF02653">
    <property type="entry name" value="BPD_transp_2"/>
    <property type="match status" value="1"/>
</dbReference>
<evidence type="ECO:0000256" key="2">
    <source>
        <dbReference type="ARBA" id="ARBA00022448"/>
    </source>
</evidence>
<keyword evidence="11" id="KW-1185">Reference proteome</keyword>
<keyword evidence="7 9" id="KW-0472">Membrane</keyword>
<evidence type="ECO:0000256" key="9">
    <source>
        <dbReference type="SAM" id="Phobius"/>
    </source>
</evidence>
<dbReference type="GO" id="GO:0005886">
    <property type="term" value="C:plasma membrane"/>
    <property type="evidence" value="ECO:0007669"/>
    <property type="project" value="UniProtKB-SubCell"/>
</dbReference>
<evidence type="ECO:0000256" key="6">
    <source>
        <dbReference type="ARBA" id="ARBA00022989"/>
    </source>
</evidence>
<feature type="transmembrane region" description="Helical" evidence="9">
    <location>
        <begin position="40"/>
        <end position="59"/>
    </location>
</feature>
<feature type="transmembrane region" description="Helical" evidence="9">
    <location>
        <begin position="6"/>
        <end position="28"/>
    </location>
</feature>
<evidence type="ECO:0000256" key="5">
    <source>
        <dbReference type="ARBA" id="ARBA00022970"/>
    </source>
</evidence>
<dbReference type="OrthoDB" id="9807115at2"/>
<dbReference type="AlphaFoldDB" id="A0A2T8F922"/>
<feature type="transmembrane region" description="Helical" evidence="9">
    <location>
        <begin position="181"/>
        <end position="203"/>
    </location>
</feature>
<dbReference type="PANTHER" id="PTHR11795">
    <property type="entry name" value="BRANCHED-CHAIN AMINO ACID TRANSPORT SYSTEM PERMEASE PROTEIN LIVH"/>
    <property type="match status" value="1"/>
</dbReference>
<reference evidence="10 11" key="1">
    <citation type="submission" date="2018-04" db="EMBL/GenBank/DDBJ databases">
        <title>Genome of Nocardioides gansuensis WSJ-1.</title>
        <authorList>
            <person name="Wu S."/>
            <person name="Wang G."/>
        </authorList>
    </citation>
    <scope>NUCLEOTIDE SEQUENCE [LARGE SCALE GENOMIC DNA]</scope>
    <source>
        <strain evidence="10 11">WSJ-1</strain>
    </source>
</reference>
<feature type="transmembrane region" description="Helical" evidence="9">
    <location>
        <begin position="262"/>
        <end position="279"/>
    </location>
</feature>
<feature type="transmembrane region" description="Helical" evidence="9">
    <location>
        <begin position="138"/>
        <end position="160"/>
    </location>
</feature>
<dbReference type="InterPro" id="IPR052157">
    <property type="entry name" value="BCAA_transport_permease"/>
</dbReference>
<evidence type="ECO:0000256" key="1">
    <source>
        <dbReference type="ARBA" id="ARBA00004651"/>
    </source>
</evidence>
<dbReference type="EMBL" id="QDGZ01000005">
    <property type="protein sequence ID" value="PVG82226.1"/>
    <property type="molecule type" value="Genomic_DNA"/>
</dbReference>
<evidence type="ECO:0000256" key="8">
    <source>
        <dbReference type="ARBA" id="ARBA00037998"/>
    </source>
</evidence>
<evidence type="ECO:0000256" key="4">
    <source>
        <dbReference type="ARBA" id="ARBA00022692"/>
    </source>
</evidence>
<sequence>MSEFVTYLVTGIALGSSFALIGSGFVVVHRVTCVVNFAQGSLAVLGAMLSASLLAGRLPHVVGEAVTVVVCGVVGVLVGVIAIGRRGTPPLISLIVTLGVSMVFSAAIIWLWGQDPVSPPGLDGFATILGAEVERQRLLVLVVTLVAFAALSLFFSRTYVGKALTASASNPFAARLVGIDVRRMGLVAFGLSGILGGMAGVLIAPSNALSFYSDLPMALGGFAAAVFGGLVSPLRTLVGGLGLGVAGQLTAGYLNGSYQTEVALLLMIVIMIARSRSFAHEEAK</sequence>
<keyword evidence="5" id="KW-0029">Amino-acid transport</keyword>
<dbReference type="CDD" id="cd06582">
    <property type="entry name" value="TM_PBP1_LivH_like"/>
    <property type="match status" value="1"/>
</dbReference>
<protein>
    <submittedName>
        <fullName evidence="10">Branched-chain amino acid ABC transporter permease</fullName>
    </submittedName>
</protein>
<evidence type="ECO:0000313" key="10">
    <source>
        <dbReference type="EMBL" id="PVG82226.1"/>
    </source>
</evidence>
<dbReference type="PANTHER" id="PTHR11795:SF450">
    <property type="entry name" value="ABC TRANSPORTER PERMEASE PROTEIN"/>
    <property type="match status" value="1"/>
</dbReference>
<keyword evidence="2" id="KW-0813">Transport</keyword>
<keyword evidence="3" id="KW-1003">Cell membrane</keyword>
<gene>
    <name evidence="10" type="ORF">DDE18_12050</name>
</gene>
<dbReference type="GO" id="GO:0022857">
    <property type="term" value="F:transmembrane transporter activity"/>
    <property type="evidence" value="ECO:0007669"/>
    <property type="project" value="InterPro"/>
</dbReference>
<proteinExistence type="inferred from homology"/>
<dbReference type="RefSeq" id="WP_116572530.1">
    <property type="nucleotide sequence ID" value="NZ_QDGZ01000005.1"/>
</dbReference>
<name>A0A2T8F922_9ACTN</name>
<dbReference type="GO" id="GO:0006865">
    <property type="term" value="P:amino acid transport"/>
    <property type="evidence" value="ECO:0007669"/>
    <property type="project" value="UniProtKB-KW"/>
</dbReference>